<sequence>MAFLLPFAPFTLTSPPTPFVCYTLLYKTAMLYPLPPPFPPPHPHITAPRSRFPFPPCYASPSPLTLTSFSHPLLSIPEKTVLCFTFSPSTSPPRHSSTSLPFPTSQLQYFIQGYAMPYSFHSSFPSSSPSPHSSSHSIPFPTTLLYCTIQGYAMLSLAIFFFLVSFSMSLRSLILTLTSVFLTLTSLFSCPSKLYYTRLCHAFPPPLLLSFLLRTLAALYYA</sequence>
<reference evidence="2" key="2">
    <citation type="journal article" date="2015" name="J. Proteomics">
        <title>Sexual differences in the sialomes of the zebra tick, Rhipicephalus pulchellus.</title>
        <authorList>
            <person name="Tan A.W."/>
            <person name="Francischetti I.M."/>
            <person name="Slovak M."/>
            <person name="Kini R.M."/>
            <person name="Ribeiro J.M."/>
        </authorList>
    </citation>
    <scope>NUCLEOTIDE SEQUENCE</scope>
    <source>
        <tissue evidence="2">Salivary gland</tissue>
    </source>
</reference>
<protein>
    <submittedName>
        <fullName evidence="2">Putative mucin-2</fullName>
    </submittedName>
</protein>
<evidence type="ECO:0000313" key="2">
    <source>
        <dbReference type="EMBL" id="JAA56137.1"/>
    </source>
</evidence>
<keyword evidence="1" id="KW-0472">Membrane</keyword>
<evidence type="ECO:0000256" key="1">
    <source>
        <dbReference type="SAM" id="Phobius"/>
    </source>
</evidence>
<accession>L7LX25</accession>
<name>L7LX25_RHIPC</name>
<keyword evidence="1" id="KW-0812">Transmembrane</keyword>
<feature type="transmembrane region" description="Helical" evidence="1">
    <location>
        <begin position="173"/>
        <end position="196"/>
    </location>
</feature>
<keyword evidence="1" id="KW-1133">Transmembrane helix</keyword>
<organism evidence="2">
    <name type="scientific">Rhipicephalus pulchellus</name>
    <name type="common">Yellow backed tick</name>
    <name type="synonym">Dermacentor pulchellus</name>
    <dbReference type="NCBI Taxonomy" id="72859"/>
    <lineage>
        <taxon>Eukaryota</taxon>
        <taxon>Metazoa</taxon>
        <taxon>Ecdysozoa</taxon>
        <taxon>Arthropoda</taxon>
        <taxon>Chelicerata</taxon>
        <taxon>Arachnida</taxon>
        <taxon>Acari</taxon>
        <taxon>Parasitiformes</taxon>
        <taxon>Ixodida</taxon>
        <taxon>Ixodoidea</taxon>
        <taxon>Ixodidae</taxon>
        <taxon>Rhipicephalinae</taxon>
        <taxon>Rhipicephalus</taxon>
        <taxon>Rhipicephalus</taxon>
    </lineage>
</organism>
<reference evidence="2" key="1">
    <citation type="submission" date="2012-11" db="EMBL/GenBank/DDBJ databases">
        <authorList>
            <person name="Lucero-Rivera Y.E."/>
            <person name="Tovar-Ramirez D."/>
        </authorList>
    </citation>
    <scope>NUCLEOTIDE SEQUENCE</scope>
    <source>
        <tissue evidence="2">Salivary gland</tissue>
    </source>
</reference>
<dbReference type="EMBL" id="GACK01008897">
    <property type="protein sequence ID" value="JAA56137.1"/>
    <property type="molecule type" value="mRNA"/>
</dbReference>
<dbReference type="AlphaFoldDB" id="L7LX25"/>
<proteinExistence type="evidence at transcript level"/>
<feature type="transmembrane region" description="Helical" evidence="1">
    <location>
        <begin position="143"/>
        <end position="166"/>
    </location>
</feature>